<dbReference type="PANTHER" id="PTHR43968">
    <property type="match status" value="1"/>
</dbReference>
<dbReference type="PROSITE" id="PS50404">
    <property type="entry name" value="GST_NTER"/>
    <property type="match status" value="1"/>
</dbReference>
<dbReference type="InterPro" id="IPR050983">
    <property type="entry name" value="GST_Omega/HSP26"/>
</dbReference>
<dbReference type="SUPFAM" id="SSF47616">
    <property type="entry name" value="GST C-terminal domain-like"/>
    <property type="match status" value="1"/>
</dbReference>
<keyword evidence="3" id="KW-1185">Reference proteome</keyword>
<dbReference type="EMBL" id="CP151767">
    <property type="protein sequence ID" value="WZU67936.1"/>
    <property type="molecule type" value="Genomic_DNA"/>
</dbReference>
<protein>
    <submittedName>
        <fullName evidence="2">Glutathione S-transferase</fullName>
    </submittedName>
</protein>
<organism evidence="2 3">
    <name type="scientific">Yoonia rhodophyticola</name>
    <dbReference type="NCBI Taxonomy" id="3137370"/>
    <lineage>
        <taxon>Bacteria</taxon>
        <taxon>Pseudomonadati</taxon>
        <taxon>Pseudomonadota</taxon>
        <taxon>Alphaproteobacteria</taxon>
        <taxon>Rhodobacterales</taxon>
        <taxon>Paracoccaceae</taxon>
        <taxon>Yoonia</taxon>
    </lineage>
</organism>
<name>A0AAN0NJ71_9RHOB</name>
<dbReference type="RefSeq" id="WP_342077230.1">
    <property type="nucleotide sequence ID" value="NZ_CP151767.2"/>
</dbReference>
<dbReference type="PANTHER" id="PTHR43968:SF6">
    <property type="entry name" value="GLUTATHIONE S-TRANSFERASE OMEGA"/>
    <property type="match status" value="1"/>
</dbReference>
<dbReference type="SUPFAM" id="SSF52833">
    <property type="entry name" value="Thioredoxin-like"/>
    <property type="match status" value="1"/>
</dbReference>
<reference evidence="2 3" key="2">
    <citation type="submission" date="2024-08" db="EMBL/GenBank/DDBJ databases">
        <title>Phylogenomic analyses of a clade within the roseobacter group suggest taxonomic reassignments of species of the genera Aestuariivita, Citreicella, Loktanella, Nautella, Pelagibaca, Ruegeria, Thalassobius, Thiobacimonas and Tropicibacter, and the proposal o.</title>
        <authorList>
            <person name="Jeon C.O."/>
        </authorList>
    </citation>
    <scope>NUCLEOTIDE SEQUENCE [LARGE SCALE GENOMIC DNA]</scope>
    <source>
        <strain evidence="2 3">SS1-5</strain>
    </source>
</reference>
<dbReference type="Gene3D" id="1.20.1050.10">
    <property type="match status" value="1"/>
</dbReference>
<evidence type="ECO:0000313" key="2">
    <source>
        <dbReference type="EMBL" id="WZU67936.1"/>
    </source>
</evidence>
<dbReference type="Gene3D" id="3.40.30.10">
    <property type="entry name" value="Glutaredoxin"/>
    <property type="match status" value="1"/>
</dbReference>
<sequence length="211" mass="23939">MSERPILWSFRRCPYAMRARLAIRASGVPVVLREIVLRDKPTAFLDASPKGTVPVIQANTGVIEESRDIMIWALSQNDPAHWLDVPQDGHALIDQCDGPFKAALDHTKYAVRFPDRDPAEEREKAMVFLRDLNARLTEHRFLMGPDIRLPDMAIFPFVRQFANTDRAWFDAQGLLSLTAWLDGLLASADFLAIMAKYQPWQPGQDPVNFPP</sequence>
<evidence type="ECO:0000259" key="1">
    <source>
        <dbReference type="PROSITE" id="PS50404"/>
    </source>
</evidence>
<reference evidence="3" key="1">
    <citation type="submission" date="2024-04" db="EMBL/GenBank/DDBJ databases">
        <title>Phylogenomic analyses of a clade within the roseobacter group suggest taxonomic reassignments of species of the genera Aestuariivita, Citreicella, Loktanella, Nautella, Pelagibaca, Ruegeria, Thalassobius, Thiobacimonas and Tropicibacter, and the proposal o.</title>
        <authorList>
            <person name="Jeon C.O."/>
        </authorList>
    </citation>
    <scope>NUCLEOTIDE SEQUENCE [LARGE SCALE GENOMIC DNA]</scope>
    <source>
        <strain evidence="3">SS1-5</strain>
    </source>
</reference>
<dbReference type="CDD" id="cd03196">
    <property type="entry name" value="GST_C_5"/>
    <property type="match status" value="1"/>
</dbReference>
<dbReference type="KEGG" id="yrh:AABB31_02985"/>
<dbReference type="Pfam" id="PF13417">
    <property type="entry name" value="GST_N_3"/>
    <property type="match status" value="1"/>
</dbReference>
<dbReference type="AlphaFoldDB" id="A0AAN0NJ71"/>
<proteinExistence type="predicted"/>
<feature type="domain" description="GST N-terminal" evidence="1">
    <location>
        <begin position="3"/>
        <end position="81"/>
    </location>
</feature>
<dbReference type="GO" id="GO:0005737">
    <property type="term" value="C:cytoplasm"/>
    <property type="evidence" value="ECO:0007669"/>
    <property type="project" value="TreeGrafter"/>
</dbReference>
<dbReference type="Proteomes" id="UP001470809">
    <property type="component" value="Chromosome"/>
</dbReference>
<dbReference type="InterPro" id="IPR036249">
    <property type="entry name" value="Thioredoxin-like_sf"/>
</dbReference>
<accession>A0AAN0NJ71</accession>
<dbReference type="InterPro" id="IPR004045">
    <property type="entry name" value="Glutathione_S-Trfase_N"/>
</dbReference>
<dbReference type="InterPro" id="IPR036282">
    <property type="entry name" value="Glutathione-S-Trfase_C_sf"/>
</dbReference>
<evidence type="ECO:0000313" key="3">
    <source>
        <dbReference type="Proteomes" id="UP001470809"/>
    </source>
</evidence>
<gene>
    <name evidence="2" type="ORF">AABB31_02985</name>
</gene>